<dbReference type="PROSITE" id="PS50011">
    <property type="entry name" value="PROTEIN_KINASE_DOM"/>
    <property type="match status" value="1"/>
</dbReference>
<keyword evidence="9" id="KW-0812">Transmembrane</keyword>
<dbReference type="Gene3D" id="1.10.510.10">
    <property type="entry name" value="Transferase(Phosphotransferase) domain 1"/>
    <property type="match status" value="1"/>
</dbReference>
<dbReference type="PANTHER" id="PTHR22983:SF6">
    <property type="entry name" value="SERINE_THREONINE-PROTEIN KINASE 36"/>
    <property type="match status" value="1"/>
</dbReference>
<dbReference type="SUPFAM" id="SSF56112">
    <property type="entry name" value="Protein kinase-like (PK-like)"/>
    <property type="match status" value="1"/>
</dbReference>
<dbReference type="EC" id="2.7.11.1" evidence="1"/>
<dbReference type="FunFam" id="1.10.510.10:FF:000571">
    <property type="entry name" value="Maternal embryonic leucine zipper kinase"/>
    <property type="match status" value="1"/>
</dbReference>
<dbReference type="CTD" id="32855"/>
<gene>
    <name evidence="12" type="primary">LOC105366458</name>
</gene>
<evidence type="ECO:0000256" key="5">
    <source>
        <dbReference type="ARBA" id="ARBA00022777"/>
    </source>
</evidence>
<evidence type="ECO:0000256" key="8">
    <source>
        <dbReference type="ARBA" id="ARBA00048679"/>
    </source>
</evidence>
<proteinExistence type="predicted"/>
<dbReference type="InterPro" id="IPR011009">
    <property type="entry name" value="Kinase-like_dom_sf"/>
</dbReference>
<protein>
    <recommendedName>
        <fullName evidence="1">non-specific serine/threonine protein kinase</fullName>
        <ecNumber evidence="1">2.7.11.1</ecNumber>
    </recommendedName>
</protein>
<dbReference type="InterPro" id="IPR008271">
    <property type="entry name" value="Ser/Thr_kinase_AS"/>
</dbReference>
<organism evidence="11 12">
    <name type="scientific">Ceratosolen solmsi marchali</name>
    <dbReference type="NCBI Taxonomy" id="326594"/>
    <lineage>
        <taxon>Eukaryota</taxon>
        <taxon>Metazoa</taxon>
        <taxon>Ecdysozoa</taxon>
        <taxon>Arthropoda</taxon>
        <taxon>Hexapoda</taxon>
        <taxon>Insecta</taxon>
        <taxon>Pterygota</taxon>
        <taxon>Neoptera</taxon>
        <taxon>Endopterygota</taxon>
        <taxon>Hymenoptera</taxon>
        <taxon>Apocrita</taxon>
        <taxon>Proctotrupomorpha</taxon>
        <taxon>Chalcidoidea</taxon>
        <taxon>Agaonidae</taxon>
        <taxon>Agaoninae</taxon>
        <taxon>Ceratosolen</taxon>
    </lineage>
</organism>
<dbReference type="GeneID" id="105366458"/>
<evidence type="ECO:0000256" key="7">
    <source>
        <dbReference type="ARBA" id="ARBA00047899"/>
    </source>
</evidence>
<accession>A0AAJ6YS39</accession>
<keyword evidence="11" id="KW-1185">Reference proteome</keyword>
<dbReference type="RefSeq" id="XP_011503208.1">
    <property type="nucleotide sequence ID" value="XM_011504906.1"/>
</dbReference>
<dbReference type="InterPro" id="IPR000719">
    <property type="entry name" value="Prot_kinase_dom"/>
</dbReference>
<keyword evidence="4" id="KW-0547">Nucleotide-binding</keyword>
<keyword evidence="3" id="KW-0808">Transferase</keyword>
<dbReference type="FunFam" id="3.30.200.20:FF:000042">
    <property type="entry name" value="Aurora kinase A"/>
    <property type="match status" value="1"/>
</dbReference>
<dbReference type="GO" id="GO:0005524">
    <property type="term" value="F:ATP binding"/>
    <property type="evidence" value="ECO:0007669"/>
    <property type="project" value="UniProtKB-KW"/>
</dbReference>
<evidence type="ECO:0000259" key="10">
    <source>
        <dbReference type="PROSITE" id="PS50011"/>
    </source>
</evidence>
<evidence type="ECO:0000256" key="1">
    <source>
        <dbReference type="ARBA" id="ARBA00012513"/>
    </source>
</evidence>
<dbReference type="Pfam" id="PF00069">
    <property type="entry name" value="Pkinase"/>
    <property type="match status" value="1"/>
</dbReference>
<sequence length="820" mass="93103">MDKYELLKQVGEGSFGQVFKAKRKCDGATVAYKVTRKKGRSSKELKSLRRECEIQKDMHHPNIIQMLDSFETETKIVVVTEYVDKELYEILGKAGRLSEDRAQVISCDLVSALHYLHSNRIVHRDMKPQNVLLDTNGVAKLCDFGFARLMSLGTHVLMSIKGTPLYMAPELIDELPYDHNVDLWSLGCIVYELVTGVPPFPTSSMRHLVKLIRHDEIKWPDHISAHCKTFLQGLLQKDPSQRLTWPNLLEHSFVKGRILTVDENMPRSLTTPLSASQARAKQQQLQSLASRFTSQSKKILEKQIKKIHSQVLRRSEPSGSESSASVDVLLNNLSLRASLRSDLIAADHVLCQVNCPIIDDEFQVKQQQHEQQFVGVHLESIKPKSDCFVNANTSENPIMVPAACCIVALHHNNANMQAAWPIDNVNGVTAPSCCLTLQNNCKSETCCLPNFNKANSATCFSTSMDNLNSDYKQTFLRQSCEQNKDIVLNANNIMQRRTRIPDWIPNDTEQPIENEEWVVFLQRSMEEMMDGEIESLLQENCMSVFVSPLKNPASSCRVVEYISCLMSLPFVLGCITGEDLERIQRVYLDVRIVPNLVYAVKLLMSMKCYNTKTDASSSAAMNKWRSSHTFSTDELRALENTMLLLCRLVHEKLDFLIQFCDAICVVPDGLQLFQQLLDLEQIKARVVSDLIAMMSQVLRSRTGNIEIVDGILLKNKSADELIDLFTKLVTHKQSKVRLQVCIFLLLLGKSNHKMLQRIWGKSLRSSLESLVEDRDKSVQEVRITIFLIIYFYLSSILIRLHIISLDCFRGHIVIKATTIL</sequence>
<feature type="transmembrane region" description="Helical" evidence="9">
    <location>
        <begin position="783"/>
        <end position="802"/>
    </location>
</feature>
<dbReference type="Proteomes" id="UP000695007">
    <property type="component" value="Unplaced"/>
</dbReference>
<dbReference type="PROSITE" id="PS00108">
    <property type="entry name" value="PROTEIN_KINASE_ST"/>
    <property type="match status" value="1"/>
</dbReference>
<evidence type="ECO:0000256" key="2">
    <source>
        <dbReference type="ARBA" id="ARBA00022527"/>
    </source>
</evidence>
<dbReference type="PANTHER" id="PTHR22983">
    <property type="entry name" value="PROTEIN KINASE RELATED"/>
    <property type="match status" value="1"/>
</dbReference>
<evidence type="ECO:0000256" key="6">
    <source>
        <dbReference type="ARBA" id="ARBA00022840"/>
    </source>
</evidence>
<keyword evidence="9" id="KW-0472">Membrane</keyword>
<reference evidence="12" key="1">
    <citation type="submission" date="2025-08" db="UniProtKB">
        <authorList>
            <consortium name="RefSeq"/>
        </authorList>
    </citation>
    <scope>IDENTIFICATION</scope>
</reference>
<keyword evidence="6" id="KW-0067">ATP-binding</keyword>
<dbReference type="GO" id="GO:0004674">
    <property type="term" value="F:protein serine/threonine kinase activity"/>
    <property type="evidence" value="ECO:0007669"/>
    <property type="project" value="UniProtKB-KW"/>
</dbReference>
<dbReference type="KEGG" id="csol:105366458"/>
<evidence type="ECO:0000256" key="4">
    <source>
        <dbReference type="ARBA" id="ARBA00022741"/>
    </source>
</evidence>
<comment type="catalytic activity">
    <reaction evidence="7">
        <text>L-threonyl-[protein] + ATP = O-phospho-L-threonyl-[protein] + ADP + H(+)</text>
        <dbReference type="Rhea" id="RHEA:46608"/>
        <dbReference type="Rhea" id="RHEA-COMP:11060"/>
        <dbReference type="Rhea" id="RHEA-COMP:11605"/>
        <dbReference type="ChEBI" id="CHEBI:15378"/>
        <dbReference type="ChEBI" id="CHEBI:30013"/>
        <dbReference type="ChEBI" id="CHEBI:30616"/>
        <dbReference type="ChEBI" id="CHEBI:61977"/>
        <dbReference type="ChEBI" id="CHEBI:456216"/>
        <dbReference type="EC" id="2.7.11.1"/>
    </reaction>
</comment>
<dbReference type="GO" id="GO:0005737">
    <property type="term" value="C:cytoplasm"/>
    <property type="evidence" value="ECO:0007669"/>
    <property type="project" value="UniProtKB-ARBA"/>
</dbReference>
<keyword evidence="5 12" id="KW-0418">Kinase</keyword>
<evidence type="ECO:0000256" key="3">
    <source>
        <dbReference type="ARBA" id="ARBA00022679"/>
    </source>
</evidence>
<evidence type="ECO:0000313" key="11">
    <source>
        <dbReference type="Proteomes" id="UP000695007"/>
    </source>
</evidence>
<dbReference type="GO" id="GO:0007224">
    <property type="term" value="P:smoothened signaling pathway"/>
    <property type="evidence" value="ECO:0007669"/>
    <property type="project" value="TreeGrafter"/>
</dbReference>
<name>A0AAJ6YS39_9HYME</name>
<evidence type="ECO:0000313" key="12">
    <source>
        <dbReference type="RefSeq" id="XP_011503208.1"/>
    </source>
</evidence>
<evidence type="ECO:0000256" key="9">
    <source>
        <dbReference type="SAM" id="Phobius"/>
    </source>
</evidence>
<feature type="domain" description="Protein kinase" evidence="10">
    <location>
        <begin position="4"/>
        <end position="254"/>
    </location>
</feature>
<comment type="catalytic activity">
    <reaction evidence="8">
        <text>L-seryl-[protein] + ATP = O-phospho-L-seryl-[protein] + ADP + H(+)</text>
        <dbReference type="Rhea" id="RHEA:17989"/>
        <dbReference type="Rhea" id="RHEA-COMP:9863"/>
        <dbReference type="Rhea" id="RHEA-COMP:11604"/>
        <dbReference type="ChEBI" id="CHEBI:15378"/>
        <dbReference type="ChEBI" id="CHEBI:29999"/>
        <dbReference type="ChEBI" id="CHEBI:30616"/>
        <dbReference type="ChEBI" id="CHEBI:83421"/>
        <dbReference type="ChEBI" id="CHEBI:456216"/>
        <dbReference type="EC" id="2.7.11.1"/>
    </reaction>
</comment>
<dbReference type="AlphaFoldDB" id="A0AAJ6YS39"/>
<keyword evidence="2" id="KW-0723">Serine/threonine-protein kinase</keyword>
<dbReference type="SMART" id="SM00220">
    <property type="entry name" value="S_TKc"/>
    <property type="match status" value="1"/>
</dbReference>
<keyword evidence="9" id="KW-1133">Transmembrane helix</keyword>